<comment type="caution">
    <text evidence="2">The sequence shown here is derived from an EMBL/GenBank/DDBJ whole genome shotgun (WGS) entry which is preliminary data.</text>
</comment>
<accession>A0A9W8CH98</accession>
<name>A0A9W8CH98_9FUNG</name>
<sequence>MSLNTDIQYPQTSSNNVNDNYTKVKDSVNINFSKGRAQSYQEVTAVASSSDTEATVVSRTHATVSPSSPNITYAFPQPQIPNAEPFVALWPHQQLSKPKDYRPQNTPQTQIVQQPHTNVQATSLPIIEYQESSQNNHINNAHVSTSTAAPVVASPATNQLPHPHQKKQKDSVDILDHTLANCTKDIIKNLPYISLLPIVSIIGASTYHHYKTRKSPHLVPYKIPQWIKHLSKVSFVYNAYLIFKGLVPSGSGAETMGASGGSGGGSMVLRVLGKLLGGVFGIDGPQGGTRDIDLSELPTGVTPIDDTFSHDYAVQRTAAEHYYDEVYHGFTDVRRASPQALAGAAAIRVLNQEEQIFRYMPRDIPMDQVLIGCVMAEVEGLLQKKDGERNAEDLERALENVGRIALSTVFNIKRDQSRGIWETGPSEPAAEESHSKYYYNYRGENYQGRRDQANSRSFNNDYTWDYNDNY</sequence>
<feature type="region of interest" description="Disordered" evidence="1">
    <location>
        <begin position="1"/>
        <end position="20"/>
    </location>
</feature>
<evidence type="ECO:0000256" key="1">
    <source>
        <dbReference type="SAM" id="MobiDB-lite"/>
    </source>
</evidence>
<evidence type="ECO:0000313" key="2">
    <source>
        <dbReference type="EMBL" id="KAJ1643786.1"/>
    </source>
</evidence>
<proteinExistence type="predicted"/>
<protein>
    <submittedName>
        <fullName evidence="2">Uncharacterized protein</fullName>
    </submittedName>
</protein>
<gene>
    <name evidence="2" type="ORF">LPJ64_004472</name>
</gene>
<dbReference type="AlphaFoldDB" id="A0A9W8CH98"/>
<organism evidence="2 3">
    <name type="scientific">Coemansia asiatica</name>
    <dbReference type="NCBI Taxonomy" id="1052880"/>
    <lineage>
        <taxon>Eukaryota</taxon>
        <taxon>Fungi</taxon>
        <taxon>Fungi incertae sedis</taxon>
        <taxon>Zoopagomycota</taxon>
        <taxon>Kickxellomycotina</taxon>
        <taxon>Kickxellomycetes</taxon>
        <taxon>Kickxellales</taxon>
        <taxon>Kickxellaceae</taxon>
        <taxon>Coemansia</taxon>
    </lineage>
</organism>
<keyword evidence="3" id="KW-1185">Reference proteome</keyword>
<evidence type="ECO:0000313" key="3">
    <source>
        <dbReference type="Proteomes" id="UP001145021"/>
    </source>
</evidence>
<reference evidence="2" key="1">
    <citation type="submission" date="2022-07" db="EMBL/GenBank/DDBJ databases">
        <title>Phylogenomic reconstructions and comparative analyses of Kickxellomycotina fungi.</title>
        <authorList>
            <person name="Reynolds N.K."/>
            <person name="Stajich J.E."/>
            <person name="Barry K."/>
            <person name="Grigoriev I.V."/>
            <person name="Crous P."/>
            <person name="Smith M.E."/>
        </authorList>
    </citation>
    <scope>NUCLEOTIDE SEQUENCE</scope>
    <source>
        <strain evidence="2">NBRC 105413</strain>
    </source>
</reference>
<dbReference type="Proteomes" id="UP001145021">
    <property type="component" value="Unassembled WGS sequence"/>
</dbReference>
<dbReference type="EMBL" id="JANBOH010000220">
    <property type="protein sequence ID" value="KAJ1643786.1"/>
    <property type="molecule type" value="Genomic_DNA"/>
</dbReference>